<gene>
    <name evidence="4" type="ORF">GCM10022235_43180</name>
</gene>
<feature type="transmembrane region" description="Helical" evidence="2">
    <location>
        <begin position="85"/>
        <end position="105"/>
    </location>
</feature>
<evidence type="ECO:0000259" key="3">
    <source>
        <dbReference type="Pfam" id="PF14219"/>
    </source>
</evidence>
<feature type="transmembrane region" description="Helical" evidence="2">
    <location>
        <begin position="32"/>
        <end position="53"/>
    </location>
</feature>
<keyword evidence="2" id="KW-0472">Membrane</keyword>
<keyword evidence="5" id="KW-1185">Reference proteome</keyword>
<name>A0ABP6XLV1_9ACTN</name>
<feature type="region of interest" description="Disordered" evidence="1">
    <location>
        <begin position="275"/>
        <end position="326"/>
    </location>
</feature>
<proteinExistence type="predicted"/>
<protein>
    <recommendedName>
        <fullName evidence="3">DUF4328 domain-containing protein</fullName>
    </recommendedName>
</protein>
<organism evidence="4 5">
    <name type="scientific">Kribbella ginsengisoli</name>
    <dbReference type="NCBI Taxonomy" id="363865"/>
    <lineage>
        <taxon>Bacteria</taxon>
        <taxon>Bacillati</taxon>
        <taxon>Actinomycetota</taxon>
        <taxon>Actinomycetes</taxon>
        <taxon>Propionibacteriales</taxon>
        <taxon>Kribbellaceae</taxon>
        <taxon>Kribbella</taxon>
    </lineage>
</organism>
<dbReference type="Proteomes" id="UP001501222">
    <property type="component" value="Unassembled WGS sequence"/>
</dbReference>
<sequence>MSQPYPGPPGYHPAPYLGMSVRTYKPLRQITVVFLVLMVLTTLVAILQAVLMWRSYDEVKRLVYGLLSEDELARGVESIGNAGPLLDLISLLVPATGVFFVIWLWRARENTEVFAPSGGVTYQGAKRLGDGVHRREQGWVIGSWICPIVQFWYPLQVVEDVIRASEPPGRPGQAKSSRGLLYGWWAAWTTFWLIIVGGSGFALVSFVVWVVRLVHRKELADATGDYVDIYDLQSFMVRTALGVNIAFTVAAVLLAVAGVAIVRLMFRTNAWQDERMAPPLTDTPPGPPQYAPRPPDFPSYAPYPPSSPAPYPPSSSTPYAPSPRQP</sequence>
<dbReference type="EMBL" id="BAABAA010000006">
    <property type="protein sequence ID" value="GAA3569379.1"/>
    <property type="molecule type" value="Genomic_DNA"/>
</dbReference>
<keyword evidence="2" id="KW-1133">Transmembrane helix</keyword>
<evidence type="ECO:0000256" key="1">
    <source>
        <dbReference type="SAM" id="MobiDB-lite"/>
    </source>
</evidence>
<dbReference type="Pfam" id="PF14219">
    <property type="entry name" value="DUF4328"/>
    <property type="match status" value="1"/>
</dbReference>
<accession>A0ABP6XLV1</accession>
<comment type="caution">
    <text evidence="4">The sequence shown here is derived from an EMBL/GenBank/DDBJ whole genome shotgun (WGS) entry which is preliminary data.</text>
</comment>
<evidence type="ECO:0000313" key="4">
    <source>
        <dbReference type="EMBL" id="GAA3569379.1"/>
    </source>
</evidence>
<dbReference type="InterPro" id="IPR025565">
    <property type="entry name" value="DUF4328"/>
</dbReference>
<feature type="transmembrane region" description="Helical" evidence="2">
    <location>
        <begin position="245"/>
        <end position="266"/>
    </location>
</feature>
<feature type="transmembrane region" description="Helical" evidence="2">
    <location>
        <begin position="185"/>
        <end position="211"/>
    </location>
</feature>
<reference evidence="5" key="1">
    <citation type="journal article" date="2019" name="Int. J. Syst. Evol. Microbiol.">
        <title>The Global Catalogue of Microorganisms (GCM) 10K type strain sequencing project: providing services to taxonomists for standard genome sequencing and annotation.</title>
        <authorList>
            <consortium name="The Broad Institute Genomics Platform"/>
            <consortium name="The Broad Institute Genome Sequencing Center for Infectious Disease"/>
            <person name="Wu L."/>
            <person name="Ma J."/>
        </authorList>
    </citation>
    <scope>NUCLEOTIDE SEQUENCE [LARGE SCALE GENOMIC DNA]</scope>
    <source>
        <strain evidence="5">JCM 16928</strain>
    </source>
</reference>
<keyword evidence="2" id="KW-0812">Transmembrane</keyword>
<evidence type="ECO:0000313" key="5">
    <source>
        <dbReference type="Proteomes" id="UP001501222"/>
    </source>
</evidence>
<evidence type="ECO:0000256" key="2">
    <source>
        <dbReference type="SAM" id="Phobius"/>
    </source>
</evidence>
<feature type="compositionally biased region" description="Pro residues" evidence="1">
    <location>
        <begin position="281"/>
        <end position="326"/>
    </location>
</feature>
<dbReference type="RefSeq" id="WP_344843210.1">
    <property type="nucleotide sequence ID" value="NZ_BAABAA010000006.1"/>
</dbReference>
<feature type="domain" description="DUF4328" evidence="3">
    <location>
        <begin position="76"/>
        <end position="263"/>
    </location>
</feature>